<dbReference type="AlphaFoldDB" id="A0A2P2NAV9"/>
<keyword evidence="1" id="KW-0812">Transmembrane</keyword>
<reference evidence="2" key="1">
    <citation type="submission" date="2018-02" db="EMBL/GenBank/DDBJ databases">
        <title>Rhizophora mucronata_Transcriptome.</title>
        <authorList>
            <person name="Meera S.P."/>
            <person name="Sreeshan A."/>
            <person name="Augustine A."/>
        </authorList>
    </citation>
    <scope>NUCLEOTIDE SEQUENCE</scope>
    <source>
        <tissue evidence="2">Leaf</tissue>
    </source>
</reference>
<organism evidence="2">
    <name type="scientific">Rhizophora mucronata</name>
    <name type="common">Asiatic mangrove</name>
    <dbReference type="NCBI Taxonomy" id="61149"/>
    <lineage>
        <taxon>Eukaryota</taxon>
        <taxon>Viridiplantae</taxon>
        <taxon>Streptophyta</taxon>
        <taxon>Embryophyta</taxon>
        <taxon>Tracheophyta</taxon>
        <taxon>Spermatophyta</taxon>
        <taxon>Magnoliopsida</taxon>
        <taxon>eudicotyledons</taxon>
        <taxon>Gunneridae</taxon>
        <taxon>Pentapetalae</taxon>
        <taxon>rosids</taxon>
        <taxon>fabids</taxon>
        <taxon>Malpighiales</taxon>
        <taxon>Rhizophoraceae</taxon>
        <taxon>Rhizophora</taxon>
    </lineage>
</organism>
<keyword evidence="1" id="KW-1133">Transmembrane helix</keyword>
<protein>
    <submittedName>
        <fullName evidence="2">Uncharacterized protein</fullName>
    </submittedName>
</protein>
<dbReference type="EMBL" id="GGEC01059140">
    <property type="protein sequence ID" value="MBX39624.1"/>
    <property type="molecule type" value="Transcribed_RNA"/>
</dbReference>
<accession>A0A2P2NAV9</accession>
<feature type="transmembrane region" description="Helical" evidence="1">
    <location>
        <begin position="12"/>
        <end position="31"/>
    </location>
</feature>
<evidence type="ECO:0000313" key="2">
    <source>
        <dbReference type="EMBL" id="MBX39624.1"/>
    </source>
</evidence>
<evidence type="ECO:0000256" key="1">
    <source>
        <dbReference type="SAM" id="Phobius"/>
    </source>
</evidence>
<keyword evidence="1" id="KW-0472">Membrane</keyword>
<proteinExistence type="predicted"/>
<name>A0A2P2NAV9_RHIMU</name>
<sequence length="37" mass="4542">MWQFCDNNVVNLHIYYLMLLCLGINLLHFEWDLVDSR</sequence>